<accession>A0A1V3INJ8</accession>
<name>A0A1V3INJ8_9PAST</name>
<reference evidence="1 2" key="1">
    <citation type="submission" date="2016-10" db="EMBL/GenBank/DDBJ databases">
        <title>Rodentibacter gen. nov. and new species.</title>
        <authorList>
            <person name="Christensen H."/>
        </authorList>
    </citation>
    <scope>NUCLEOTIDE SEQUENCE [LARGE SCALE GENOMIC DNA]</scope>
    <source>
        <strain evidence="1 2">CCUG17206</strain>
    </source>
</reference>
<dbReference type="RefSeq" id="WP_077415586.1">
    <property type="nucleotide sequence ID" value="NZ_MLHI01000133.1"/>
</dbReference>
<evidence type="ECO:0000313" key="2">
    <source>
        <dbReference type="Proteomes" id="UP000189433"/>
    </source>
</evidence>
<comment type="caution">
    <text evidence="1">The sequence shown here is derived from an EMBL/GenBank/DDBJ whole genome shotgun (WGS) entry which is preliminary data.</text>
</comment>
<dbReference type="Proteomes" id="UP000189433">
    <property type="component" value="Unassembled WGS sequence"/>
</dbReference>
<sequence>MTSTFRDEFLESIQKHQLTVLQNSENVKIFRFADPNTISLSSTIIYAANTCTITGDMGSYVFGRLLDVYGFFARNQSVFCFSYIKEKVLAQDVNGELEYFDGDLAKRDIRHCIDKYQTECTDEDKLIELNGLVDSLKYVDFSCEFKADEWLANATESFEELFGELSYRNFKELSPNFIWCAQAIIYTTRLFEQEFKND</sequence>
<dbReference type="OrthoDB" id="4205565at2"/>
<dbReference type="STRING" id="1908260.BKK50_04055"/>
<evidence type="ECO:0000313" key="1">
    <source>
        <dbReference type="EMBL" id="OOF43753.1"/>
    </source>
</evidence>
<proteinExistence type="predicted"/>
<dbReference type="EMBL" id="MLHJ01000032">
    <property type="protein sequence ID" value="OOF43753.1"/>
    <property type="molecule type" value="Genomic_DNA"/>
</dbReference>
<dbReference type="AlphaFoldDB" id="A0A1V3INJ8"/>
<organism evidence="1 2">
    <name type="scientific">Rodentibacter rarus</name>
    <dbReference type="NCBI Taxonomy" id="1908260"/>
    <lineage>
        <taxon>Bacteria</taxon>
        <taxon>Pseudomonadati</taxon>
        <taxon>Pseudomonadota</taxon>
        <taxon>Gammaproteobacteria</taxon>
        <taxon>Pasteurellales</taxon>
        <taxon>Pasteurellaceae</taxon>
        <taxon>Rodentibacter</taxon>
    </lineage>
</organism>
<keyword evidence="2" id="KW-1185">Reference proteome</keyword>
<protein>
    <submittedName>
        <fullName evidence="1">Uncharacterized protein</fullName>
    </submittedName>
</protein>
<gene>
    <name evidence="1" type="ORF">BKK50_04055</name>
</gene>